<organism evidence="2 3">
    <name type="scientific">Echinococcus granulosus</name>
    <name type="common">Hydatid tapeworm</name>
    <dbReference type="NCBI Taxonomy" id="6210"/>
    <lineage>
        <taxon>Eukaryota</taxon>
        <taxon>Metazoa</taxon>
        <taxon>Spiralia</taxon>
        <taxon>Lophotrochozoa</taxon>
        <taxon>Platyhelminthes</taxon>
        <taxon>Cestoda</taxon>
        <taxon>Eucestoda</taxon>
        <taxon>Cyclophyllidea</taxon>
        <taxon>Taeniidae</taxon>
        <taxon>Echinococcus</taxon>
        <taxon>Echinococcus granulosus group</taxon>
    </lineage>
</organism>
<comment type="caution">
    <text evidence="2">The sequence shown here is derived from an EMBL/GenBank/DDBJ whole genome shotgun (WGS) entry which is preliminary data.</text>
</comment>
<dbReference type="AlphaFoldDB" id="W6U6T1"/>
<gene>
    <name evidence="2" type="ORF">EGR_09051</name>
</gene>
<dbReference type="EMBL" id="APAU02000130">
    <property type="protein sequence ID" value="EUB56061.1"/>
    <property type="molecule type" value="Genomic_DNA"/>
</dbReference>
<dbReference type="KEGG" id="egl:EGR_09051"/>
<sequence>MRVFLIYPTKTANRHFIHTLTSPVNDRDTANEVIDCLSFLIRTFTSSYNLAVDFDREPLLFACKISTIIGINADRDEQIASDYIMASSSLRPNKSVENESPLSSSPSSSSFDSPLFSPSFIYDVFVIDDTSFLDPCPNRKHRRGTN</sequence>
<evidence type="ECO:0000256" key="1">
    <source>
        <dbReference type="SAM" id="MobiDB-lite"/>
    </source>
</evidence>
<name>W6U6T1_ECHGR</name>
<protein>
    <submittedName>
        <fullName evidence="2">Uncharacterized protein</fullName>
    </submittedName>
</protein>
<accession>W6U6T1</accession>
<keyword evidence="3" id="KW-1185">Reference proteome</keyword>
<evidence type="ECO:0000313" key="2">
    <source>
        <dbReference type="EMBL" id="EUB56061.1"/>
    </source>
</evidence>
<dbReference type="GeneID" id="36344766"/>
<dbReference type="Proteomes" id="UP000019149">
    <property type="component" value="Unassembled WGS sequence"/>
</dbReference>
<dbReference type="RefSeq" id="XP_024347257.1">
    <property type="nucleotide sequence ID" value="XM_024498300.1"/>
</dbReference>
<feature type="compositionally biased region" description="Low complexity" evidence="1">
    <location>
        <begin position="100"/>
        <end position="112"/>
    </location>
</feature>
<feature type="region of interest" description="Disordered" evidence="1">
    <location>
        <begin position="90"/>
        <end position="112"/>
    </location>
</feature>
<reference evidence="2 3" key="1">
    <citation type="journal article" date="2013" name="Nat. Genet.">
        <title>The genome of the hydatid tapeworm Echinococcus granulosus.</title>
        <authorList>
            <person name="Zheng H."/>
            <person name="Zhang W."/>
            <person name="Zhang L."/>
            <person name="Zhang Z."/>
            <person name="Li J."/>
            <person name="Lu G."/>
            <person name="Zhu Y."/>
            <person name="Wang Y."/>
            <person name="Huang Y."/>
            <person name="Liu J."/>
            <person name="Kang H."/>
            <person name="Chen J."/>
            <person name="Wang L."/>
            <person name="Chen A."/>
            <person name="Yu S."/>
            <person name="Gao Z."/>
            <person name="Jin L."/>
            <person name="Gu W."/>
            <person name="Wang Z."/>
            <person name="Zhao L."/>
            <person name="Shi B."/>
            <person name="Wen H."/>
            <person name="Lin R."/>
            <person name="Jones M.K."/>
            <person name="Brejova B."/>
            <person name="Vinar T."/>
            <person name="Zhao G."/>
            <person name="McManus D.P."/>
            <person name="Chen Z."/>
            <person name="Zhou Y."/>
            <person name="Wang S."/>
        </authorList>
    </citation>
    <scope>NUCLEOTIDE SEQUENCE [LARGE SCALE GENOMIC DNA]</scope>
</reference>
<evidence type="ECO:0000313" key="3">
    <source>
        <dbReference type="Proteomes" id="UP000019149"/>
    </source>
</evidence>
<proteinExistence type="predicted"/>
<dbReference type="CTD" id="36344766"/>